<reference evidence="1 2" key="1">
    <citation type="submission" date="2015-12" db="EMBL/GenBank/DDBJ databases">
        <title>Draft genome sequence of Mesorhizobium sp. UFLA 01-765, a multitolerant efficient symbiont and plant-growth promoting strain isolated from Zn-mining soil using Leucaena leucocephala as a trap plant.</title>
        <authorList>
            <person name="Rangel W.M."/>
            <person name="Thijs S."/>
            <person name="Longatti S.M."/>
            <person name="Moreira F.M."/>
            <person name="Weyens N."/>
            <person name="Vangronsveld J."/>
            <person name="Van Hamme J.D."/>
            <person name="Bottos E.M."/>
            <person name="Rineau F."/>
        </authorList>
    </citation>
    <scope>NUCLEOTIDE SEQUENCE [LARGE SCALE GENOMIC DNA]</scope>
    <source>
        <strain evidence="1 2">UFLA 01-765</strain>
    </source>
</reference>
<accession>A0A101KTW5</accession>
<dbReference type="AlphaFoldDB" id="A0A101KTW5"/>
<organism evidence="1 2">
    <name type="scientific">Rhizobium loti</name>
    <name type="common">Mesorhizobium loti</name>
    <dbReference type="NCBI Taxonomy" id="381"/>
    <lineage>
        <taxon>Bacteria</taxon>
        <taxon>Pseudomonadati</taxon>
        <taxon>Pseudomonadota</taxon>
        <taxon>Alphaproteobacteria</taxon>
        <taxon>Hyphomicrobiales</taxon>
        <taxon>Phyllobacteriaceae</taxon>
        <taxon>Mesorhizobium</taxon>
    </lineage>
</organism>
<protein>
    <submittedName>
        <fullName evidence="1">Uncharacterized protein</fullName>
    </submittedName>
</protein>
<sequence length="69" mass="7288">MPRYATIITTDDGAEIVSAIGEFESLGLPRRAGRVEEVAPGVASAWCAAARSRPSPASAFRARALTTRQ</sequence>
<dbReference type="Proteomes" id="UP000053176">
    <property type="component" value="Unassembled WGS sequence"/>
</dbReference>
<proteinExistence type="predicted"/>
<evidence type="ECO:0000313" key="2">
    <source>
        <dbReference type="Proteomes" id="UP000053176"/>
    </source>
</evidence>
<name>A0A101KTW5_RHILI</name>
<evidence type="ECO:0000313" key="1">
    <source>
        <dbReference type="EMBL" id="KUM26904.1"/>
    </source>
</evidence>
<dbReference type="EMBL" id="LPWA01000101">
    <property type="protein sequence ID" value="KUM26904.1"/>
    <property type="molecule type" value="Genomic_DNA"/>
</dbReference>
<comment type="caution">
    <text evidence="1">The sequence shown here is derived from an EMBL/GenBank/DDBJ whole genome shotgun (WGS) entry which is preliminary data.</text>
</comment>
<gene>
    <name evidence="1" type="ORF">AU467_19455</name>
</gene>